<accession>A0A7X0L2E9</accession>
<proteinExistence type="predicted"/>
<dbReference type="RefSeq" id="WP_185031420.1">
    <property type="nucleotide sequence ID" value="NZ_JACHMQ010000001.1"/>
</dbReference>
<name>A0A7X0L2E9_9ACTN</name>
<gene>
    <name evidence="1" type="ORF">BKA00_006424</name>
</gene>
<organism evidence="1 2">
    <name type="scientific">Actinomadura coerulea</name>
    <dbReference type="NCBI Taxonomy" id="46159"/>
    <lineage>
        <taxon>Bacteria</taxon>
        <taxon>Bacillati</taxon>
        <taxon>Actinomycetota</taxon>
        <taxon>Actinomycetes</taxon>
        <taxon>Streptosporangiales</taxon>
        <taxon>Thermomonosporaceae</taxon>
        <taxon>Actinomadura</taxon>
    </lineage>
</organism>
<comment type="caution">
    <text evidence="1">The sequence shown here is derived from an EMBL/GenBank/DDBJ whole genome shotgun (WGS) entry which is preliminary data.</text>
</comment>
<evidence type="ECO:0000313" key="2">
    <source>
        <dbReference type="Proteomes" id="UP000546324"/>
    </source>
</evidence>
<sequence>MIVTAISAALSAGIGWYFAAVIGSDRLTDAGREFLPGGHRDEVEYNITDTIANGDTVALPRDTVLSPELRHFLTKGIPNSDYGGSSHELNDELNAKGAVPGERTLALYLQGRRRQGIRVTNIIPVEIRRGPVFDGALAVLPPQGPERSMRMQIDFDEVMPRARTITDSTSGKPNKPGDYFFPRNTIPLPDGKQNPPIEINTVISKGSVSFKIRVEFLVGVKPRHLIIDNRGQPFRLTAYACTSANRASYRYAVRMGPGGILPLRNPRQTPLKEC</sequence>
<reference evidence="1 2" key="1">
    <citation type="submission" date="2020-08" db="EMBL/GenBank/DDBJ databases">
        <title>Sequencing the genomes of 1000 actinobacteria strains.</title>
        <authorList>
            <person name="Klenk H.-P."/>
        </authorList>
    </citation>
    <scope>NUCLEOTIDE SEQUENCE [LARGE SCALE GENOMIC DNA]</scope>
    <source>
        <strain evidence="1 2">DSM 43675</strain>
    </source>
</reference>
<dbReference type="EMBL" id="JACHMQ010000001">
    <property type="protein sequence ID" value="MBB6399510.1"/>
    <property type="molecule type" value="Genomic_DNA"/>
</dbReference>
<protein>
    <submittedName>
        <fullName evidence="1">Uncharacterized protein</fullName>
    </submittedName>
</protein>
<evidence type="ECO:0000313" key="1">
    <source>
        <dbReference type="EMBL" id="MBB6399510.1"/>
    </source>
</evidence>
<keyword evidence="2" id="KW-1185">Reference proteome</keyword>
<dbReference type="Proteomes" id="UP000546324">
    <property type="component" value="Unassembled WGS sequence"/>
</dbReference>
<dbReference type="AlphaFoldDB" id="A0A7X0L2E9"/>